<dbReference type="EMBL" id="RZYA01000012">
    <property type="protein sequence ID" value="RVU22113.1"/>
    <property type="molecule type" value="Genomic_DNA"/>
</dbReference>
<evidence type="ECO:0000313" key="3">
    <source>
        <dbReference type="Proteomes" id="UP000283128"/>
    </source>
</evidence>
<dbReference type="GO" id="GO:0008081">
    <property type="term" value="F:phosphoric diester hydrolase activity"/>
    <property type="evidence" value="ECO:0007669"/>
    <property type="project" value="InterPro"/>
</dbReference>
<name>A0A3S2YYC4_9ACTN</name>
<dbReference type="GO" id="GO:0006629">
    <property type="term" value="P:lipid metabolic process"/>
    <property type="evidence" value="ECO:0007669"/>
    <property type="project" value="InterPro"/>
</dbReference>
<dbReference type="RefSeq" id="WP_127830464.1">
    <property type="nucleotide sequence ID" value="NZ_RZYA01000012.1"/>
</dbReference>
<sequence>MSVRTAAATATLVGCVGVLVVPTAAEAGRHYDGPVVVAHRGASGYAPENTLEAIDRARRLGFDWVENDVQRTRDGELVVIHDSTLARTTNVEQVFPHRAPWNVGDFTATEIAGLDAGSWKGARFAGARVPTLARYLERVDHNDQSLLLEIKDPELYPGIERDVLRVLGREGWLTPRHLRHRLIVQSFSATSLRAVHYRRPDITTAFLGTPSAGDLPRYARFADEIHPGRGTISQGYVTAVHAFKGPHHKPLRVFTWTVNDAATARRVTALGVDGIITNVPDVVRGALGDD</sequence>
<dbReference type="PANTHER" id="PTHR46211">
    <property type="entry name" value="GLYCEROPHOSPHORYL DIESTER PHOSPHODIESTERASE"/>
    <property type="match status" value="1"/>
</dbReference>
<dbReference type="InterPro" id="IPR017946">
    <property type="entry name" value="PLC-like_Pdiesterase_TIM-brl"/>
</dbReference>
<dbReference type="OrthoDB" id="9758957at2"/>
<dbReference type="SUPFAM" id="SSF51695">
    <property type="entry name" value="PLC-like phosphodiesterases"/>
    <property type="match status" value="1"/>
</dbReference>
<organism evidence="2 3">
    <name type="scientific">Streptomyces antnestii</name>
    <dbReference type="NCBI Taxonomy" id="2494256"/>
    <lineage>
        <taxon>Bacteria</taxon>
        <taxon>Bacillati</taxon>
        <taxon>Actinomycetota</taxon>
        <taxon>Actinomycetes</taxon>
        <taxon>Kitasatosporales</taxon>
        <taxon>Streptomycetaceae</taxon>
        <taxon>Streptomyces</taxon>
    </lineage>
</organism>
<keyword evidence="3" id="KW-1185">Reference proteome</keyword>
<comment type="caution">
    <text evidence="2">The sequence shown here is derived from an EMBL/GenBank/DDBJ whole genome shotgun (WGS) entry which is preliminary data.</text>
</comment>
<proteinExistence type="predicted"/>
<accession>A0A3S2YYC4</accession>
<dbReference type="AlphaFoldDB" id="A0A3S2YYC4"/>
<dbReference type="Pfam" id="PF03009">
    <property type="entry name" value="GDPD"/>
    <property type="match status" value="1"/>
</dbReference>
<dbReference type="Proteomes" id="UP000283128">
    <property type="component" value="Unassembled WGS sequence"/>
</dbReference>
<evidence type="ECO:0000259" key="1">
    <source>
        <dbReference type="PROSITE" id="PS51704"/>
    </source>
</evidence>
<dbReference type="InterPro" id="IPR030395">
    <property type="entry name" value="GP_PDE_dom"/>
</dbReference>
<feature type="domain" description="GP-PDE" evidence="1">
    <location>
        <begin position="34"/>
        <end position="287"/>
    </location>
</feature>
<evidence type="ECO:0000313" key="2">
    <source>
        <dbReference type="EMBL" id="RVU22113.1"/>
    </source>
</evidence>
<dbReference type="PANTHER" id="PTHR46211:SF1">
    <property type="entry name" value="GLYCEROPHOSPHODIESTER PHOSPHODIESTERASE, CYTOPLASMIC"/>
    <property type="match status" value="1"/>
</dbReference>
<gene>
    <name evidence="2" type="ORF">EOT10_24430</name>
</gene>
<reference evidence="2 3" key="1">
    <citation type="submission" date="2019-01" db="EMBL/GenBank/DDBJ databases">
        <title>Genome sequences of Streptomyces and Rhizobium isolates collected from root and soil.</title>
        <authorList>
            <person name="Chhettri S."/>
            <person name="Sevigny J.L."/>
            <person name="Sen A."/>
            <person name="Ennis N."/>
            <person name="Tisa L."/>
        </authorList>
    </citation>
    <scope>NUCLEOTIDE SEQUENCE [LARGE SCALE GENOMIC DNA]</scope>
    <source>
        <strain evidence="2 3">San01</strain>
    </source>
</reference>
<dbReference type="Gene3D" id="3.20.20.190">
    <property type="entry name" value="Phosphatidylinositol (PI) phosphodiesterase"/>
    <property type="match status" value="1"/>
</dbReference>
<protein>
    <submittedName>
        <fullName evidence="2">Glycerophosphodiester phosphodiesterase</fullName>
    </submittedName>
</protein>
<dbReference type="PROSITE" id="PS51257">
    <property type="entry name" value="PROKAR_LIPOPROTEIN"/>
    <property type="match status" value="1"/>
</dbReference>
<dbReference type="PROSITE" id="PS51704">
    <property type="entry name" value="GP_PDE"/>
    <property type="match status" value="1"/>
</dbReference>